<sequence length="136" mass="15138">MPAGFRPAKNRYLRALLLLCGWVAVILGVIGIALPLLPTTPFLLLAAACFLRSSGQFYGWLVTHPRLGQYLAYYLDGAGMPLRAKFYTLVLIWSTMALSAWFMNTLWLTALLLTTALCVSFYIGRLPVRKAPATKR</sequence>
<dbReference type="InterPro" id="IPR007401">
    <property type="entry name" value="DUF454"/>
</dbReference>
<gene>
    <name evidence="3" type="ORF">soil367_04040</name>
</gene>
<dbReference type="Pfam" id="PF04304">
    <property type="entry name" value="DUF454"/>
    <property type="match status" value="1"/>
</dbReference>
<dbReference type="PIRSF" id="PIRSF016789">
    <property type="entry name" value="DUF454"/>
    <property type="match status" value="1"/>
</dbReference>
<keyword evidence="4" id="KW-1185">Reference proteome</keyword>
<reference evidence="3 4" key="1">
    <citation type="submission" date="2018-07" db="EMBL/GenBank/DDBJ databases">
        <title>Marsedoiliclastica nanhaica gen. nov. sp. nov., a novel marine hydrocarbonoclastic bacterium isolated from an in-situ enriched hydrocarbon-degrading consortium in deep-sea sediment.</title>
        <authorList>
            <person name="Dong C."/>
            <person name="Ma T."/>
            <person name="Liu R."/>
            <person name="Shao Z."/>
        </authorList>
    </citation>
    <scope>NUCLEOTIDE SEQUENCE [LARGE SCALE GENOMIC DNA]</scope>
    <source>
        <strain evidence="4">soil36-7</strain>
    </source>
</reference>
<dbReference type="OrthoDB" id="9816293at2"/>
<feature type="transmembrane region" description="Helical" evidence="2">
    <location>
        <begin position="12"/>
        <end position="36"/>
    </location>
</feature>
<keyword evidence="1" id="KW-1003">Cell membrane</keyword>
<name>A0A4P7XMD0_9ALTE</name>
<keyword evidence="2" id="KW-1133">Transmembrane helix</keyword>
<dbReference type="EMBL" id="CP031093">
    <property type="protein sequence ID" value="QCF27814.1"/>
    <property type="molecule type" value="Genomic_DNA"/>
</dbReference>
<keyword evidence="1 2" id="KW-0472">Membrane</keyword>
<accession>A0A4P7XMD0</accession>
<dbReference type="PANTHER" id="PTHR35813">
    <property type="entry name" value="INNER MEMBRANE PROTEIN YBAN"/>
    <property type="match status" value="1"/>
</dbReference>
<protein>
    <recommendedName>
        <fullName evidence="1">Inner membrane protein</fullName>
    </recommendedName>
</protein>
<feature type="transmembrane region" description="Helical" evidence="2">
    <location>
        <begin position="108"/>
        <end position="128"/>
    </location>
</feature>
<organism evidence="3 4">
    <name type="scientific">Hydrocarboniclastica marina</name>
    <dbReference type="NCBI Taxonomy" id="2259620"/>
    <lineage>
        <taxon>Bacteria</taxon>
        <taxon>Pseudomonadati</taxon>
        <taxon>Pseudomonadota</taxon>
        <taxon>Gammaproteobacteria</taxon>
        <taxon>Alteromonadales</taxon>
        <taxon>Alteromonadaceae</taxon>
        <taxon>Hydrocarboniclastica</taxon>
    </lineage>
</organism>
<evidence type="ECO:0000313" key="3">
    <source>
        <dbReference type="EMBL" id="QCF27814.1"/>
    </source>
</evidence>
<evidence type="ECO:0000256" key="2">
    <source>
        <dbReference type="SAM" id="Phobius"/>
    </source>
</evidence>
<dbReference type="AlphaFoldDB" id="A0A4P7XMD0"/>
<feature type="transmembrane region" description="Helical" evidence="2">
    <location>
        <begin position="84"/>
        <end position="102"/>
    </location>
</feature>
<dbReference type="GO" id="GO:0005886">
    <property type="term" value="C:plasma membrane"/>
    <property type="evidence" value="ECO:0007669"/>
    <property type="project" value="UniProtKB-SubCell"/>
</dbReference>
<evidence type="ECO:0000313" key="4">
    <source>
        <dbReference type="Proteomes" id="UP000298049"/>
    </source>
</evidence>
<feature type="transmembrane region" description="Helical" evidence="2">
    <location>
        <begin position="42"/>
        <end position="63"/>
    </location>
</feature>
<keyword evidence="1" id="KW-0997">Cell inner membrane</keyword>
<keyword evidence="2" id="KW-0812">Transmembrane</keyword>
<comment type="subcellular location">
    <subcellularLocation>
        <location evidence="1">Cell inner membrane</location>
        <topology evidence="1">Multi-pass membrane protein</topology>
    </subcellularLocation>
</comment>
<dbReference type="PANTHER" id="PTHR35813:SF1">
    <property type="entry name" value="INNER MEMBRANE PROTEIN YBAN"/>
    <property type="match status" value="1"/>
</dbReference>
<evidence type="ECO:0000256" key="1">
    <source>
        <dbReference type="PIRNR" id="PIRNR016789"/>
    </source>
</evidence>
<dbReference type="KEGG" id="hmi:soil367_04040"/>
<dbReference type="Proteomes" id="UP000298049">
    <property type="component" value="Chromosome"/>
</dbReference>
<proteinExistence type="predicted"/>